<feature type="transmembrane region" description="Helical" evidence="2">
    <location>
        <begin position="210"/>
        <end position="235"/>
    </location>
</feature>
<keyword evidence="2" id="KW-0812">Transmembrane</keyword>
<feature type="compositionally biased region" description="Polar residues" evidence="1">
    <location>
        <begin position="80"/>
        <end position="99"/>
    </location>
</feature>
<dbReference type="Pfam" id="PF01391">
    <property type="entry name" value="Collagen"/>
    <property type="match status" value="1"/>
</dbReference>
<dbReference type="PANTHER" id="PTHR37456">
    <property type="entry name" value="SI:CH211-266K2.1"/>
    <property type="match status" value="1"/>
</dbReference>
<feature type="region of interest" description="Disordered" evidence="1">
    <location>
        <begin position="80"/>
        <end position="200"/>
    </location>
</feature>
<feature type="region of interest" description="Disordered" evidence="1">
    <location>
        <begin position="250"/>
        <end position="320"/>
    </location>
</feature>
<feature type="compositionally biased region" description="Low complexity" evidence="1">
    <location>
        <begin position="156"/>
        <end position="190"/>
    </location>
</feature>
<evidence type="ECO:0000313" key="4">
    <source>
        <dbReference type="Proteomes" id="UP001208570"/>
    </source>
</evidence>
<evidence type="ECO:0000256" key="1">
    <source>
        <dbReference type="SAM" id="MobiDB-lite"/>
    </source>
</evidence>
<feature type="compositionally biased region" description="Polar residues" evidence="1">
    <location>
        <begin position="262"/>
        <end position="282"/>
    </location>
</feature>
<dbReference type="PANTHER" id="PTHR37456:SF6">
    <property type="entry name" value="COLLAGEN ALPHA-1(XXIII) CHAIN-LIKE ISOFORM X2"/>
    <property type="match status" value="1"/>
</dbReference>
<accession>A0AAD9J368</accession>
<feature type="compositionally biased region" description="Gly residues" evidence="1">
    <location>
        <begin position="146"/>
        <end position="155"/>
    </location>
</feature>
<comment type="caution">
    <text evidence="3">The sequence shown here is derived from an EMBL/GenBank/DDBJ whole genome shotgun (WGS) entry which is preliminary data.</text>
</comment>
<sequence length="345" mass="35251">MKEAHFTAKLFFETLTDLVQQKTTVHLTKMAATGDQRVIVLIICIVLNISVSVQQSTAGATGATGFTGLSGATGYTGPTGNNGATGYTGSRGPTGSTGETGPYGRTGATGSRGTLGATGSTGYTGPQGPIGGTGPPGRRGVEGRTGSTGGTGATGRSGNTGATGPTGIPGARGATGLPGPTDGATGATGPMGPPGMPGKIEVVPSSKTNFAILIVYGIIIGLLIISNIVLASLLMKYRSAAVAEKYSFTVPPSDESIDGQRKNQGSDVRIAHQQQRQQNVTSAHPYDPIPEVTTNPDKQQTRTGTNDVKLEIPEGKKASDYMELNVNPPHHEYEAIAKNKVTKND</sequence>
<feature type="compositionally biased region" description="Gly residues" evidence="1">
    <location>
        <begin position="128"/>
        <end position="137"/>
    </location>
</feature>
<dbReference type="AlphaFoldDB" id="A0AAD9J368"/>
<keyword evidence="4" id="KW-1185">Reference proteome</keyword>
<name>A0AAD9J368_9ANNE</name>
<dbReference type="InterPro" id="IPR008160">
    <property type="entry name" value="Collagen"/>
</dbReference>
<feature type="compositionally biased region" description="Polar residues" evidence="1">
    <location>
        <begin position="292"/>
        <end position="306"/>
    </location>
</feature>
<protein>
    <submittedName>
        <fullName evidence="3">Uncharacterized protein</fullName>
    </submittedName>
</protein>
<gene>
    <name evidence="3" type="ORF">LSH36_730g01068</name>
</gene>
<feature type="compositionally biased region" description="Polar residues" evidence="1">
    <location>
        <begin position="108"/>
        <end position="120"/>
    </location>
</feature>
<proteinExistence type="predicted"/>
<evidence type="ECO:0000313" key="3">
    <source>
        <dbReference type="EMBL" id="KAK2144800.1"/>
    </source>
</evidence>
<dbReference type="Proteomes" id="UP001208570">
    <property type="component" value="Unassembled WGS sequence"/>
</dbReference>
<reference evidence="3" key="1">
    <citation type="journal article" date="2023" name="Mol. Biol. Evol.">
        <title>Third-Generation Sequencing Reveals the Adaptive Role of the Epigenome in Three Deep-Sea Polychaetes.</title>
        <authorList>
            <person name="Perez M."/>
            <person name="Aroh O."/>
            <person name="Sun Y."/>
            <person name="Lan Y."/>
            <person name="Juniper S.K."/>
            <person name="Young C.R."/>
            <person name="Angers B."/>
            <person name="Qian P.Y."/>
        </authorList>
    </citation>
    <scope>NUCLEOTIDE SEQUENCE</scope>
    <source>
        <strain evidence="3">P08H-3</strain>
    </source>
</reference>
<feature type="compositionally biased region" description="Basic and acidic residues" evidence="1">
    <location>
        <begin position="308"/>
        <end position="320"/>
    </location>
</feature>
<keyword evidence="2" id="KW-1133">Transmembrane helix</keyword>
<organism evidence="3 4">
    <name type="scientific">Paralvinella palmiformis</name>
    <dbReference type="NCBI Taxonomy" id="53620"/>
    <lineage>
        <taxon>Eukaryota</taxon>
        <taxon>Metazoa</taxon>
        <taxon>Spiralia</taxon>
        <taxon>Lophotrochozoa</taxon>
        <taxon>Annelida</taxon>
        <taxon>Polychaeta</taxon>
        <taxon>Sedentaria</taxon>
        <taxon>Canalipalpata</taxon>
        <taxon>Terebellida</taxon>
        <taxon>Terebelliformia</taxon>
        <taxon>Alvinellidae</taxon>
        <taxon>Paralvinella</taxon>
    </lineage>
</organism>
<dbReference type="InterPro" id="IPR050938">
    <property type="entry name" value="Collagen_Structural_Proteins"/>
</dbReference>
<keyword evidence="2" id="KW-0472">Membrane</keyword>
<evidence type="ECO:0000256" key="2">
    <source>
        <dbReference type="SAM" id="Phobius"/>
    </source>
</evidence>
<dbReference type="EMBL" id="JAODUP010000730">
    <property type="protein sequence ID" value="KAK2144800.1"/>
    <property type="molecule type" value="Genomic_DNA"/>
</dbReference>